<sequence length="188" mass="21001">MFEGPLCDELDGEKAEVVHNSIGHQSSNSPSHCPAKRFQRKIIPTTPKNFQPTLSTIPTSLPHASPSSSTARPSLIPEIRPSPIHQSRNSPIVTSQRLQPVSSSSRRSEELSPFPFPATQVFQKRDCCHLQVTREDPNMVSENQNSVARGFRRVDRNSREVIEYANDRAIPGTASEKMAAKFAFYEMN</sequence>
<accession>A0A9Q3I9C6</accession>
<proteinExistence type="predicted"/>
<feature type="compositionally biased region" description="Low complexity" evidence="1">
    <location>
        <begin position="95"/>
        <end position="105"/>
    </location>
</feature>
<dbReference type="Proteomes" id="UP000765509">
    <property type="component" value="Unassembled WGS sequence"/>
</dbReference>
<gene>
    <name evidence="2" type="ORF">O181_070725</name>
</gene>
<organism evidence="2 3">
    <name type="scientific">Austropuccinia psidii MF-1</name>
    <dbReference type="NCBI Taxonomy" id="1389203"/>
    <lineage>
        <taxon>Eukaryota</taxon>
        <taxon>Fungi</taxon>
        <taxon>Dikarya</taxon>
        <taxon>Basidiomycota</taxon>
        <taxon>Pucciniomycotina</taxon>
        <taxon>Pucciniomycetes</taxon>
        <taxon>Pucciniales</taxon>
        <taxon>Sphaerophragmiaceae</taxon>
        <taxon>Austropuccinia</taxon>
    </lineage>
</organism>
<dbReference type="EMBL" id="AVOT02036484">
    <property type="protein sequence ID" value="MBW0531010.1"/>
    <property type="molecule type" value="Genomic_DNA"/>
</dbReference>
<feature type="region of interest" description="Disordered" evidence="1">
    <location>
        <begin position="46"/>
        <end position="112"/>
    </location>
</feature>
<name>A0A9Q3I9C6_9BASI</name>
<protein>
    <submittedName>
        <fullName evidence="2">Uncharacterized protein</fullName>
    </submittedName>
</protein>
<reference evidence="2" key="1">
    <citation type="submission" date="2021-03" db="EMBL/GenBank/DDBJ databases">
        <title>Draft genome sequence of rust myrtle Austropuccinia psidii MF-1, a brazilian biotype.</title>
        <authorList>
            <person name="Quecine M.C."/>
            <person name="Pachon D.M.R."/>
            <person name="Bonatelli M.L."/>
            <person name="Correr F.H."/>
            <person name="Franceschini L.M."/>
            <person name="Leite T.F."/>
            <person name="Margarido G.R.A."/>
            <person name="Almeida C.A."/>
            <person name="Ferrarezi J.A."/>
            <person name="Labate C.A."/>
        </authorList>
    </citation>
    <scope>NUCLEOTIDE SEQUENCE</scope>
    <source>
        <strain evidence="2">MF-1</strain>
    </source>
</reference>
<comment type="caution">
    <text evidence="2">The sequence shown here is derived from an EMBL/GenBank/DDBJ whole genome shotgun (WGS) entry which is preliminary data.</text>
</comment>
<feature type="compositionally biased region" description="Polar residues" evidence="1">
    <location>
        <begin position="84"/>
        <end position="94"/>
    </location>
</feature>
<evidence type="ECO:0000313" key="2">
    <source>
        <dbReference type="EMBL" id="MBW0531010.1"/>
    </source>
</evidence>
<evidence type="ECO:0000256" key="1">
    <source>
        <dbReference type="SAM" id="MobiDB-lite"/>
    </source>
</evidence>
<evidence type="ECO:0000313" key="3">
    <source>
        <dbReference type="Proteomes" id="UP000765509"/>
    </source>
</evidence>
<feature type="compositionally biased region" description="Polar residues" evidence="1">
    <location>
        <begin position="46"/>
        <end position="59"/>
    </location>
</feature>
<keyword evidence="3" id="KW-1185">Reference proteome</keyword>
<dbReference type="AlphaFoldDB" id="A0A9Q3I9C6"/>